<protein>
    <submittedName>
        <fullName evidence="1">Uncharacterized nucleotidyltransferase</fullName>
    </submittedName>
</protein>
<evidence type="ECO:0000313" key="2">
    <source>
        <dbReference type="Proteomes" id="UP000199071"/>
    </source>
</evidence>
<reference evidence="1 2" key="1">
    <citation type="submission" date="2016-10" db="EMBL/GenBank/DDBJ databases">
        <authorList>
            <person name="de Groot N.N."/>
        </authorList>
    </citation>
    <scope>NUCLEOTIDE SEQUENCE [LARGE SCALE GENOMIC DNA]</scope>
    <source>
        <strain evidence="1 2">ATCC 35022</strain>
    </source>
</reference>
<proteinExistence type="predicted"/>
<keyword evidence="2" id="KW-1185">Reference proteome</keyword>
<accession>A0A1G6CVK3</accession>
<dbReference type="InterPro" id="IPR039498">
    <property type="entry name" value="NTP_transf_5"/>
</dbReference>
<dbReference type="STRING" id="665467.SAMN02982931_02791"/>
<dbReference type="Gene3D" id="3.30.460.40">
    <property type="match status" value="1"/>
</dbReference>
<organism evidence="1 2">
    <name type="scientific">Bauldia litoralis</name>
    <dbReference type="NCBI Taxonomy" id="665467"/>
    <lineage>
        <taxon>Bacteria</taxon>
        <taxon>Pseudomonadati</taxon>
        <taxon>Pseudomonadota</taxon>
        <taxon>Alphaproteobacteria</taxon>
        <taxon>Hyphomicrobiales</taxon>
        <taxon>Kaistiaceae</taxon>
        <taxon>Bauldia</taxon>
    </lineage>
</organism>
<evidence type="ECO:0000313" key="1">
    <source>
        <dbReference type="EMBL" id="SDB36755.1"/>
    </source>
</evidence>
<name>A0A1G6CVK3_9HYPH</name>
<dbReference type="EMBL" id="FMXQ01000005">
    <property type="protein sequence ID" value="SDB36755.1"/>
    <property type="molecule type" value="Genomic_DNA"/>
</dbReference>
<gene>
    <name evidence="1" type="ORF">SAMN02982931_02791</name>
</gene>
<sequence>MSDLGRIPTGLSAVLRSARSAKHEALLASLTPTEWTEVVELAIRQGVGPQLPPEISEKLPAPARGQLAERVAFAVERVRRFREEFLNLAAAVEPEGIEIVGLKGIHLALAVYPPSVLREMADIDVLVRRQNIEAVKEAAHRLGFQSRPDSMERRGHHLDPLSKPGASLEIHWQLAEPGEPPTAPPDALWQHVRPLGEAGNIFGLAPEDALIHVCAHAAYSHHLEQGMRPICDIRALIAGPSADRLDWDRLVSRAREWDSSRCVILGLILARDLLGAEVPADVIARLGGPPPTPVVSAAVGQVFGQKTGTHRISGAAGQLFAGSSPLARLRSAFQRVKLPPEQIAAMYPGWSRGTWLLQAWVMARRGRVLVKRYGWILMRTALRPRSPEARHVARRNTLGSWVRGGDPA</sequence>
<keyword evidence="1" id="KW-0808">Transferase</keyword>
<dbReference type="GO" id="GO:0016740">
    <property type="term" value="F:transferase activity"/>
    <property type="evidence" value="ECO:0007669"/>
    <property type="project" value="UniProtKB-KW"/>
</dbReference>
<dbReference type="Pfam" id="PF14907">
    <property type="entry name" value="NTP_transf_5"/>
    <property type="match status" value="1"/>
</dbReference>
<dbReference type="AlphaFoldDB" id="A0A1G6CVK3"/>
<dbReference type="Proteomes" id="UP000199071">
    <property type="component" value="Unassembled WGS sequence"/>
</dbReference>